<reference evidence="1" key="1">
    <citation type="journal article" date="2014" name="Int. J. Syst. Evol. Microbiol.">
        <title>Complete genome sequence of Corynebacterium casei LMG S-19264T (=DSM 44701T), isolated from a smear-ripened cheese.</title>
        <authorList>
            <consortium name="US DOE Joint Genome Institute (JGI-PGF)"/>
            <person name="Walter F."/>
            <person name="Albersmeier A."/>
            <person name="Kalinowski J."/>
            <person name="Ruckert C."/>
        </authorList>
    </citation>
    <scope>NUCLEOTIDE SEQUENCE</scope>
    <source>
        <strain evidence="1">KCTC 23430</strain>
    </source>
</reference>
<sequence>MKPIALRHTVAVYQAVGPQQLAALIRTDWRCIEPGWGGEHFTYLKQRQRYAEMIARQWEVPLYGAGYVVRLVLPEDALRQYDLETVAYEEHLEYRVPSCELRTLSRELVGAIQPVAAFMDRESYSIPLGSRPLASLIG</sequence>
<evidence type="ECO:0000313" key="1">
    <source>
        <dbReference type="EMBL" id="GHD26700.1"/>
    </source>
</evidence>
<keyword evidence="2" id="KW-1185">Reference proteome</keyword>
<dbReference type="AlphaFoldDB" id="A0A919CHP5"/>
<protein>
    <submittedName>
        <fullName evidence="1">Uncharacterized protein</fullName>
    </submittedName>
</protein>
<dbReference type="EMBL" id="BMYM01000001">
    <property type="protein sequence ID" value="GHD26700.1"/>
    <property type="molecule type" value="Genomic_DNA"/>
</dbReference>
<name>A0A919CHP5_9GAMM</name>
<dbReference type="RefSeq" id="WP_189474670.1">
    <property type="nucleotide sequence ID" value="NZ_BMYM01000001.1"/>
</dbReference>
<evidence type="ECO:0000313" key="2">
    <source>
        <dbReference type="Proteomes" id="UP000644693"/>
    </source>
</evidence>
<organism evidence="1 2">
    <name type="scientific">Parahalioglobus pacificus</name>
    <dbReference type="NCBI Taxonomy" id="930806"/>
    <lineage>
        <taxon>Bacteria</taxon>
        <taxon>Pseudomonadati</taxon>
        <taxon>Pseudomonadota</taxon>
        <taxon>Gammaproteobacteria</taxon>
        <taxon>Cellvibrionales</taxon>
        <taxon>Halieaceae</taxon>
        <taxon>Parahalioglobus</taxon>
    </lineage>
</organism>
<reference evidence="1" key="2">
    <citation type="submission" date="2020-09" db="EMBL/GenBank/DDBJ databases">
        <authorList>
            <person name="Sun Q."/>
            <person name="Kim S."/>
        </authorList>
    </citation>
    <scope>NUCLEOTIDE SEQUENCE</scope>
    <source>
        <strain evidence="1">KCTC 23430</strain>
    </source>
</reference>
<gene>
    <name evidence="1" type="ORF">GCM10007053_03950</name>
</gene>
<proteinExistence type="predicted"/>
<accession>A0A919CHP5</accession>
<comment type="caution">
    <text evidence="1">The sequence shown here is derived from an EMBL/GenBank/DDBJ whole genome shotgun (WGS) entry which is preliminary data.</text>
</comment>
<dbReference type="Proteomes" id="UP000644693">
    <property type="component" value="Unassembled WGS sequence"/>
</dbReference>